<dbReference type="HOGENOM" id="CLU_070940_2_0_1"/>
<dbReference type="InterPro" id="IPR036869">
    <property type="entry name" value="J_dom_sf"/>
</dbReference>
<dbReference type="eggNOG" id="KOG1150">
    <property type="taxonomic scope" value="Eukaryota"/>
</dbReference>
<dbReference type="InterPro" id="IPR001623">
    <property type="entry name" value="DnaJ_domain"/>
</dbReference>
<dbReference type="OMA" id="EIVNKAW"/>
<dbReference type="PANTHER" id="PTHR15606:SF4">
    <property type="entry name" value="DNAJ HOMOLOG SUBFAMILY C MEMBER 8"/>
    <property type="match status" value="1"/>
</dbReference>
<dbReference type="GeneID" id="17253239"/>
<dbReference type="PRINTS" id="PR00625">
    <property type="entry name" value="JDOMAIN"/>
</dbReference>
<organism evidence="3 4">
    <name type="scientific">Emiliania huxleyi (strain CCMP1516)</name>
    <dbReference type="NCBI Taxonomy" id="280463"/>
    <lineage>
        <taxon>Eukaryota</taxon>
        <taxon>Haptista</taxon>
        <taxon>Haptophyta</taxon>
        <taxon>Prymnesiophyceae</taxon>
        <taxon>Isochrysidales</taxon>
        <taxon>Noelaerhabdaceae</taxon>
        <taxon>Emiliania</taxon>
    </lineage>
</organism>
<dbReference type="EnsemblProtists" id="EOD07085">
    <property type="protein sequence ID" value="EOD07085"/>
    <property type="gene ID" value="EMIHUDRAFT_198361"/>
</dbReference>
<feature type="region of interest" description="Disordered" evidence="1">
    <location>
        <begin position="208"/>
        <end position="273"/>
    </location>
</feature>
<reference evidence="3" key="2">
    <citation type="submission" date="2024-10" db="UniProtKB">
        <authorList>
            <consortium name="EnsemblProtists"/>
        </authorList>
    </citation>
    <scope>IDENTIFICATION</scope>
</reference>
<dbReference type="Pfam" id="PF00226">
    <property type="entry name" value="DnaJ"/>
    <property type="match status" value="1"/>
</dbReference>
<proteinExistence type="predicted"/>
<sequence length="273" mass="31107">MAGSSSAITLVPASQQTPESLDSEMAAFLTEVKTIFDAEKLSSSDQIARLFRPGAKYFNMNPFEVLGLSHTASVDDVRRAYRRMSVQVHPDKNPGNDLAAPAFEIIKEAHDRLDDPERFAFCARICAAAQDAVERKVAKEKKRLRKEGASEVVPEDDPATMELQIKVMISRMFAEFEQRKAQLAERDKEMQKRAKQEQAEKEFMEALQKKEQKMWEKSRQKRVNGWRAWAGGSSSKTISKIPNKVKEERRKDGTSGYNEAQDERGESYKEDWP</sequence>
<evidence type="ECO:0000256" key="1">
    <source>
        <dbReference type="SAM" id="MobiDB-lite"/>
    </source>
</evidence>
<protein>
    <recommendedName>
        <fullName evidence="2">J domain-containing protein</fullName>
    </recommendedName>
</protein>
<accession>A0A0D3I750</accession>
<dbReference type="PANTHER" id="PTHR15606">
    <property type="entry name" value="DNAJ HOMOLOG SUBFAMILY C MEMBER 8/LIPOPOLYSACCHARIDE SPECIFIC RESPONSE-7-RELATED"/>
    <property type="match status" value="1"/>
</dbReference>
<dbReference type="Proteomes" id="UP000013827">
    <property type="component" value="Unassembled WGS sequence"/>
</dbReference>
<dbReference type="PaxDb" id="2903-EOD07085"/>
<feature type="domain" description="J" evidence="2">
    <location>
        <begin position="61"/>
        <end position="118"/>
    </location>
</feature>
<reference evidence="4" key="1">
    <citation type="journal article" date="2013" name="Nature">
        <title>Pan genome of the phytoplankton Emiliania underpins its global distribution.</title>
        <authorList>
            <person name="Read B.A."/>
            <person name="Kegel J."/>
            <person name="Klute M.J."/>
            <person name="Kuo A."/>
            <person name="Lefebvre S.C."/>
            <person name="Maumus F."/>
            <person name="Mayer C."/>
            <person name="Miller J."/>
            <person name="Monier A."/>
            <person name="Salamov A."/>
            <person name="Young J."/>
            <person name="Aguilar M."/>
            <person name="Claverie J.M."/>
            <person name="Frickenhaus S."/>
            <person name="Gonzalez K."/>
            <person name="Herman E.K."/>
            <person name="Lin Y.C."/>
            <person name="Napier J."/>
            <person name="Ogata H."/>
            <person name="Sarno A.F."/>
            <person name="Shmutz J."/>
            <person name="Schroeder D."/>
            <person name="de Vargas C."/>
            <person name="Verret F."/>
            <person name="von Dassow P."/>
            <person name="Valentin K."/>
            <person name="Van de Peer Y."/>
            <person name="Wheeler G."/>
            <person name="Dacks J.B."/>
            <person name="Delwiche C.F."/>
            <person name="Dyhrman S.T."/>
            <person name="Glockner G."/>
            <person name="John U."/>
            <person name="Richards T."/>
            <person name="Worden A.Z."/>
            <person name="Zhang X."/>
            <person name="Grigoriev I.V."/>
            <person name="Allen A.E."/>
            <person name="Bidle K."/>
            <person name="Borodovsky M."/>
            <person name="Bowler C."/>
            <person name="Brownlee C."/>
            <person name="Cock J.M."/>
            <person name="Elias M."/>
            <person name="Gladyshev V.N."/>
            <person name="Groth M."/>
            <person name="Guda C."/>
            <person name="Hadaegh A."/>
            <person name="Iglesias-Rodriguez M.D."/>
            <person name="Jenkins J."/>
            <person name="Jones B.M."/>
            <person name="Lawson T."/>
            <person name="Leese F."/>
            <person name="Lindquist E."/>
            <person name="Lobanov A."/>
            <person name="Lomsadze A."/>
            <person name="Malik S.B."/>
            <person name="Marsh M.E."/>
            <person name="Mackinder L."/>
            <person name="Mock T."/>
            <person name="Mueller-Roeber B."/>
            <person name="Pagarete A."/>
            <person name="Parker M."/>
            <person name="Probert I."/>
            <person name="Quesneville H."/>
            <person name="Raines C."/>
            <person name="Rensing S.A."/>
            <person name="Riano-Pachon D.M."/>
            <person name="Richier S."/>
            <person name="Rokitta S."/>
            <person name="Shiraiwa Y."/>
            <person name="Soanes D.M."/>
            <person name="van der Giezen M."/>
            <person name="Wahlund T.M."/>
            <person name="Williams B."/>
            <person name="Wilson W."/>
            <person name="Wolfe G."/>
            <person name="Wurch L.L."/>
        </authorList>
    </citation>
    <scope>NUCLEOTIDE SEQUENCE</scope>
</reference>
<evidence type="ECO:0000259" key="2">
    <source>
        <dbReference type="PROSITE" id="PS50076"/>
    </source>
</evidence>
<feature type="compositionally biased region" description="Basic and acidic residues" evidence="1">
    <location>
        <begin position="244"/>
        <end position="253"/>
    </location>
</feature>
<feature type="compositionally biased region" description="Basic and acidic residues" evidence="1">
    <location>
        <begin position="208"/>
        <end position="218"/>
    </location>
</feature>
<dbReference type="GO" id="GO:0005634">
    <property type="term" value="C:nucleus"/>
    <property type="evidence" value="ECO:0007669"/>
    <property type="project" value="TreeGrafter"/>
</dbReference>
<dbReference type="SUPFAM" id="SSF46565">
    <property type="entry name" value="Chaperone J-domain"/>
    <property type="match status" value="1"/>
</dbReference>
<dbReference type="AlphaFoldDB" id="A0A0D3I750"/>
<feature type="compositionally biased region" description="Basic and acidic residues" evidence="1">
    <location>
        <begin position="261"/>
        <end position="273"/>
    </location>
</feature>
<dbReference type="PROSITE" id="PS50076">
    <property type="entry name" value="DNAJ_2"/>
    <property type="match status" value="1"/>
</dbReference>
<dbReference type="CDD" id="cd06257">
    <property type="entry name" value="DnaJ"/>
    <property type="match status" value="1"/>
</dbReference>
<dbReference type="RefSeq" id="XP_005759514.1">
    <property type="nucleotide sequence ID" value="XM_005759457.1"/>
</dbReference>
<evidence type="ECO:0000313" key="4">
    <source>
        <dbReference type="Proteomes" id="UP000013827"/>
    </source>
</evidence>
<dbReference type="STRING" id="2903.R1CXL0"/>
<dbReference type="KEGG" id="ehx:EMIHUDRAFT_198361"/>
<evidence type="ECO:0000313" key="3">
    <source>
        <dbReference type="EnsemblProtists" id="EOD07085"/>
    </source>
</evidence>
<keyword evidence="4" id="KW-1185">Reference proteome</keyword>
<dbReference type="InterPro" id="IPR042858">
    <property type="entry name" value="DNAJC8"/>
</dbReference>
<dbReference type="Gene3D" id="1.10.287.110">
    <property type="entry name" value="DnaJ domain"/>
    <property type="match status" value="1"/>
</dbReference>
<dbReference type="SMART" id="SM00271">
    <property type="entry name" value="DnaJ"/>
    <property type="match status" value="1"/>
</dbReference>
<name>A0A0D3I750_EMIH1</name>